<dbReference type="CDD" id="cd03791">
    <property type="entry name" value="GT5_Glycogen_synthase_DULL1-like"/>
    <property type="match status" value="1"/>
</dbReference>
<dbReference type="Proteomes" id="UP000035996">
    <property type="component" value="Unassembled WGS sequence"/>
</dbReference>
<gene>
    <name evidence="7" type="primary">glgA</name>
    <name evidence="10" type="ORF">AB986_04380</name>
</gene>
<feature type="domain" description="Starch synthase catalytic" evidence="9">
    <location>
        <begin position="2"/>
        <end position="237"/>
    </location>
</feature>
<dbReference type="InterPro" id="IPR013534">
    <property type="entry name" value="Starch_synth_cat_dom"/>
</dbReference>
<dbReference type="EC" id="2.4.1.21" evidence="7"/>
<comment type="caution">
    <text evidence="10">The sequence shown here is derived from an EMBL/GenBank/DDBJ whole genome shotgun (WGS) entry which is preliminary data.</text>
</comment>
<organism evidence="10 11">
    <name type="scientific">Guptibacillus hwajinpoensis</name>
    <dbReference type="NCBI Taxonomy" id="208199"/>
    <lineage>
        <taxon>Bacteria</taxon>
        <taxon>Bacillati</taxon>
        <taxon>Bacillota</taxon>
        <taxon>Bacilli</taxon>
        <taxon>Bacillales</taxon>
        <taxon>Guptibacillaceae</taxon>
        <taxon>Guptibacillus</taxon>
    </lineage>
</organism>
<dbReference type="HAMAP" id="MF_00484">
    <property type="entry name" value="Glycogen_synth"/>
    <property type="match status" value="1"/>
</dbReference>
<keyword evidence="11" id="KW-1185">Reference proteome</keyword>
<dbReference type="PATRIC" id="fig|157733.3.peg.3100"/>
<dbReference type="OrthoDB" id="9808590at2"/>
<dbReference type="SUPFAM" id="SSF53756">
    <property type="entry name" value="UDP-Glycosyltransferase/glycogen phosphorylase"/>
    <property type="match status" value="1"/>
</dbReference>
<dbReference type="GO" id="GO:0005978">
    <property type="term" value="P:glycogen biosynthetic process"/>
    <property type="evidence" value="ECO:0007669"/>
    <property type="project" value="UniProtKB-UniRule"/>
</dbReference>
<comment type="function">
    <text evidence="2 7">Synthesizes alpha-1,4-glucan chains using ADP-glucose.</text>
</comment>
<dbReference type="RefSeq" id="WP_048309647.1">
    <property type="nucleotide sequence ID" value="NZ_CP119526.1"/>
</dbReference>
<accession>A0A0J6CQJ0</accession>
<dbReference type="Gene3D" id="3.40.50.2000">
    <property type="entry name" value="Glycogen Phosphorylase B"/>
    <property type="match status" value="2"/>
</dbReference>
<evidence type="ECO:0000256" key="1">
    <source>
        <dbReference type="ARBA" id="ARBA00001478"/>
    </source>
</evidence>
<dbReference type="EMBL" id="LELK01000001">
    <property type="protein sequence ID" value="KMM38531.1"/>
    <property type="molecule type" value="Genomic_DNA"/>
</dbReference>
<keyword evidence="5 7" id="KW-0808">Transferase</keyword>
<proteinExistence type="inferred from homology"/>
<reference evidence="10" key="1">
    <citation type="submission" date="2015-06" db="EMBL/GenBank/DDBJ databases">
        <authorList>
            <person name="Liu B."/>
            <person name="Wang J."/>
            <person name="Zhu Y."/>
            <person name="Liu G."/>
            <person name="Chen Q."/>
            <person name="Zheng C."/>
            <person name="Che J."/>
            <person name="Ge C."/>
            <person name="Shi H."/>
            <person name="Pan Z."/>
            <person name="Liu X."/>
        </authorList>
    </citation>
    <scope>NUCLEOTIDE SEQUENCE [LARGE SCALE GENOMIC DNA]</scope>
    <source>
        <strain evidence="10">DSM 16346</strain>
    </source>
</reference>
<keyword evidence="6 7" id="KW-0320">Glycogen biosynthesis</keyword>
<evidence type="ECO:0000256" key="2">
    <source>
        <dbReference type="ARBA" id="ARBA00002764"/>
    </source>
</evidence>
<dbReference type="PANTHER" id="PTHR45825:SF11">
    <property type="entry name" value="ALPHA AMYLASE DOMAIN-CONTAINING PROTEIN"/>
    <property type="match status" value="1"/>
</dbReference>
<dbReference type="STRING" id="157733.AB986_04380"/>
<dbReference type="Pfam" id="PF00534">
    <property type="entry name" value="Glycos_transf_1"/>
    <property type="match status" value="1"/>
</dbReference>
<dbReference type="Pfam" id="PF08323">
    <property type="entry name" value="Glyco_transf_5"/>
    <property type="match status" value="1"/>
</dbReference>
<dbReference type="GO" id="GO:0009011">
    <property type="term" value="F:alpha-1,4-glucan glucosyltransferase (ADP-glucose donor) activity"/>
    <property type="evidence" value="ECO:0007669"/>
    <property type="project" value="UniProtKB-UniRule"/>
</dbReference>
<comment type="pathway">
    <text evidence="7">Glycan biosynthesis; glycogen biosynthesis.</text>
</comment>
<dbReference type="NCBIfam" id="NF001898">
    <property type="entry name" value="PRK00654.1-1"/>
    <property type="match status" value="1"/>
</dbReference>
<protein>
    <recommendedName>
        <fullName evidence="7">Glycogen synthase</fullName>
        <ecNumber evidence="7">2.4.1.21</ecNumber>
    </recommendedName>
    <alternativeName>
        <fullName evidence="7">Starch [bacterial glycogen] synthase</fullName>
    </alternativeName>
</protein>
<dbReference type="PANTHER" id="PTHR45825">
    <property type="entry name" value="GRANULE-BOUND STARCH SYNTHASE 1, CHLOROPLASTIC/AMYLOPLASTIC"/>
    <property type="match status" value="1"/>
</dbReference>
<comment type="catalytic activity">
    <reaction evidence="1 7">
        <text>[(1-&gt;4)-alpha-D-glucosyl](n) + ADP-alpha-D-glucose = [(1-&gt;4)-alpha-D-glucosyl](n+1) + ADP + H(+)</text>
        <dbReference type="Rhea" id="RHEA:18189"/>
        <dbReference type="Rhea" id="RHEA-COMP:9584"/>
        <dbReference type="Rhea" id="RHEA-COMP:9587"/>
        <dbReference type="ChEBI" id="CHEBI:15378"/>
        <dbReference type="ChEBI" id="CHEBI:15444"/>
        <dbReference type="ChEBI" id="CHEBI:57498"/>
        <dbReference type="ChEBI" id="CHEBI:456216"/>
        <dbReference type="EC" id="2.4.1.21"/>
    </reaction>
</comment>
<evidence type="ECO:0000313" key="10">
    <source>
        <dbReference type="EMBL" id="KMM38531.1"/>
    </source>
</evidence>
<dbReference type="InterPro" id="IPR001296">
    <property type="entry name" value="Glyco_trans_1"/>
</dbReference>
<dbReference type="UniPathway" id="UPA00164"/>
<dbReference type="AlphaFoldDB" id="A0A0J6CQJ0"/>
<keyword evidence="4 7" id="KW-0328">Glycosyltransferase</keyword>
<evidence type="ECO:0000259" key="8">
    <source>
        <dbReference type="Pfam" id="PF00534"/>
    </source>
</evidence>
<sequence length="477" mass="54776">MNVLFAASEGHPFIKTGGLGDVIGALPKALKNQGVNVSVILPKYEDMNETFKSQLKLKDTITVSVGWRHKYCGIEMLKYDGITYYFVDNEYYFKRSGSYGYADDGERFSFFCKAVLEAIPYLEEQPDILHCHDWQTGMIPVLKKAHYRNHPTYESIKVVYTIHNLRYQGIFPKSILHDLLDLSELHFNNEGVEFHGNVSFMKGGLVYSDYISTVSPSYADEIKLPYFGEYLDGIMRKREQDFVGIINGIDTELYNPKTDQSLPFRYQSTNQLLKEKNKTDLQKKVGLQVGEGIPVLSMITRLVEQKGIDLFFRVLPEIMEENVQVVVLGTGEEQYEHMLREAEARYPGRFSAHIYFDDGFARQLYAASDLFLMPSQFEPCGLSQLIALRYGSLPVVRETGGLKDTVIPFNKYTGEGHGFSFANYNAHEMLDTIKLALNLYHHDEKTWHKLVARAMQLDYSWEASSEKYLDLYENLLK</sequence>
<evidence type="ECO:0000256" key="4">
    <source>
        <dbReference type="ARBA" id="ARBA00022676"/>
    </source>
</evidence>
<evidence type="ECO:0000256" key="3">
    <source>
        <dbReference type="ARBA" id="ARBA00010281"/>
    </source>
</evidence>
<evidence type="ECO:0000256" key="6">
    <source>
        <dbReference type="ARBA" id="ARBA00023056"/>
    </source>
</evidence>
<dbReference type="InterPro" id="IPR011835">
    <property type="entry name" value="GS/SS"/>
</dbReference>
<feature type="binding site" evidence="7">
    <location>
        <position position="15"/>
    </location>
    <ligand>
        <name>ADP-alpha-D-glucose</name>
        <dbReference type="ChEBI" id="CHEBI:57498"/>
    </ligand>
</feature>
<dbReference type="NCBIfam" id="TIGR02095">
    <property type="entry name" value="glgA"/>
    <property type="match status" value="1"/>
</dbReference>
<evidence type="ECO:0000259" key="9">
    <source>
        <dbReference type="Pfam" id="PF08323"/>
    </source>
</evidence>
<comment type="similarity">
    <text evidence="3 7">Belongs to the glycosyltransferase 1 family. Bacterial/plant glycogen synthase subfamily.</text>
</comment>
<name>A0A0J6CQJ0_9BACL</name>
<feature type="domain" description="Glycosyl transferase family 1" evidence="8">
    <location>
        <begin position="291"/>
        <end position="442"/>
    </location>
</feature>
<evidence type="ECO:0000256" key="7">
    <source>
        <dbReference type="HAMAP-Rule" id="MF_00484"/>
    </source>
</evidence>
<evidence type="ECO:0000256" key="5">
    <source>
        <dbReference type="ARBA" id="ARBA00022679"/>
    </source>
</evidence>
<evidence type="ECO:0000313" key="11">
    <source>
        <dbReference type="Proteomes" id="UP000035996"/>
    </source>
</evidence>
<dbReference type="GO" id="GO:0004373">
    <property type="term" value="F:alpha-1,4-glucan glucosyltransferase (UDP-glucose donor) activity"/>
    <property type="evidence" value="ECO:0007669"/>
    <property type="project" value="InterPro"/>
</dbReference>